<proteinExistence type="predicted"/>
<evidence type="ECO:0000313" key="2">
    <source>
        <dbReference type="EMBL" id="KAK5606007.1"/>
    </source>
</evidence>
<comment type="caution">
    <text evidence="2">The sequence shown here is derived from an EMBL/GenBank/DDBJ whole genome shotgun (WGS) entry which is preliminary data.</text>
</comment>
<evidence type="ECO:0000313" key="3">
    <source>
        <dbReference type="Proteomes" id="UP001311232"/>
    </source>
</evidence>
<organism evidence="2 3">
    <name type="scientific">Crenichthys baileyi</name>
    <name type="common">White River springfish</name>
    <dbReference type="NCBI Taxonomy" id="28760"/>
    <lineage>
        <taxon>Eukaryota</taxon>
        <taxon>Metazoa</taxon>
        <taxon>Chordata</taxon>
        <taxon>Craniata</taxon>
        <taxon>Vertebrata</taxon>
        <taxon>Euteleostomi</taxon>
        <taxon>Actinopterygii</taxon>
        <taxon>Neopterygii</taxon>
        <taxon>Teleostei</taxon>
        <taxon>Neoteleostei</taxon>
        <taxon>Acanthomorphata</taxon>
        <taxon>Ovalentaria</taxon>
        <taxon>Atherinomorphae</taxon>
        <taxon>Cyprinodontiformes</taxon>
        <taxon>Goodeidae</taxon>
        <taxon>Crenichthys</taxon>
    </lineage>
</organism>
<feature type="region of interest" description="Disordered" evidence="1">
    <location>
        <begin position="1"/>
        <end position="86"/>
    </location>
</feature>
<dbReference type="AlphaFoldDB" id="A0AAV9RBV0"/>
<reference evidence="2 3" key="1">
    <citation type="submission" date="2021-06" db="EMBL/GenBank/DDBJ databases">
        <authorList>
            <person name="Palmer J.M."/>
        </authorList>
    </citation>
    <scope>NUCLEOTIDE SEQUENCE [LARGE SCALE GENOMIC DNA]</scope>
    <source>
        <strain evidence="2 3">MEX-2019</strain>
        <tissue evidence="2">Muscle</tissue>
    </source>
</reference>
<dbReference type="Proteomes" id="UP001311232">
    <property type="component" value="Unassembled WGS sequence"/>
</dbReference>
<keyword evidence="3" id="KW-1185">Reference proteome</keyword>
<evidence type="ECO:0000256" key="1">
    <source>
        <dbReference type="SAM" id="MobiDB-lite"/>
    </source>
</evidence>
<dbReference type="EMBL" id="JAHHUM010002123">
    <property type="protein sequence ID" value="KAK5606007.1"/>
    <property type="molecule type" value="Genomic_DNA"/>
</dbReference>
<accession>A0AAV9RBV0</accession>
<gene>
    <name evidence="2" type="ORF">CRENBAI_002089</name>
</gene>
<protein>
    <submittedName>
        <fullName evidence="2">Uncharacterized protein</fullName>
    </submittedName>
</protein>
<feature type="compositionally biased region" description="Basic and acidic residues" evidence="1">
    <location>
        <begin position="31"/>
        <end position="40"/>
    </location>
</feature>
<sequence length="86" mass="9554">MQTRRQHVGPRSPGEDHCQDNSQTPHPQKRAPGEAPRRYSSEAPGIRRLHWSKSSHGPRDPRPKGIQPSSRGLTEPGGPRPAKQPL</sequence>
<name>A0AAV9RBV0_9TELE</name>